<dbReference type="SUPFAM" id="SSF46689">
    <property type="entry name" value="Homeodomain-like"/>
    <property type="match status" value="1"/>
</dbReference>
<organism evidence="8 9">
    <name type="scientific">Trichuris trichiura</name>
    <name type="common">Whipworm</name>
    <name type="synonym">Trichocephalus trichiurus</name>
    <dbReference type="NCBI Taxonomy" id="36087"/>
    <lineage>
        <taxon>Eukaryota</taxon>
        <taxon>Metazoa</taxon>
        <taxon>Ecdysozoa</taxon>
        <taxon>Nematoda</taxon>
        <taxon>Enoplea</taxon>
        <taxon>Dorylaimia</taxon>
        <taxon>Trichinellida</taxon>
        <taxon>Trichuridae</taxon>
        <taxon>Trichuris</taxon>
    </lineage>
</organism>
<dbReference type="PROSITE" id="PS00027">
    <property type="entry name" value="HOMEOBOX_1"/>
    <property type="match status" value="1"/>
</dbReference>
<accession>A0A077ZLP3</accession>
<dbReference type="OrthoDB" id="6159439at2759"/>
<dbReference type="PANTHER" id="PTHR24339:SF69">
    <property type="entry name" value="HOMEOBOX PROTEIN CEH-5"/>
    <property type="match status" value="1"/>
</dbReference>
<feature type="domain" description="Homeobox" evidence="7">
    <location>
        <begin position="23"/>
        <end position="83"/>
    </location>
</feature>
<evidence type="ECO:0000256" key="2">
    <source>
        <dbReference type="ARBA" id="ARBA00023125"/>
    </source>
</evidence>
<dbReference type="AlphaFoldDB" id="A0A077ZLP3"/>
<evidence type="ECO:0000259" key="7">
    <source>
        <dbReference type="PROSITE" id="PS50071"/>
    </source>
</evidence>
<dbReference type="Proteomes" id="UP000030665">
    <property type="component" value="Unassembled WGS sequence"/>
</dbReference>
<dbReference type="PANTHER" id="PTHR24339">
    <property type="entry name" value="HOMEOBOX PROTEIN EMX-RELATED"/>
    <property type="match status" value="1"/>
</dbReference>
<dbReference type="InterPro" id="IPR009057">
    <property type="entry name" value="Homeodomain-like_sf"/>
</dbReference>
<dbReference type="GO" id="GO:0000981">
    <property type="term" value="F:DNA-binding transcription factor activity, RNA polymerase II-specific"/>
    <property type="evidence" value="ECO:0007669"/>
    <property type="project" value="InterPro"/>
</dbReference>
<protein>
    <submittedName>
        <fullName evidence="8">Homeobox domain containing protein</fullName>
    </submittedName>
</protein>
<evidence type="ECO:0000313" key="8">
    <source>
        <dbReference type="EMBL" id="CDW61281.1"/>
    </source>
</evidence>
<evidence type="ECO:0000256" key="4">
    <source>
        <dbReference type="ARBA" id="ARBA00023242"/>
    </source>
</evidence>
<dbReference type="GO" id="GO:0000978">
    <property type="term" value="F:RNA polymerase II cis-regulatory region sequence-specific DNA binding"/>
    <property type="evidence" value="ECO:0007669"/>
    <property type="project" value="TreeGrafter"/>
</dbReference>
<dbReference type="STRING" id="36087.A0A077ZLP3"/>
<gene>
    <name evidence="8" type="ORF">TTRE_0000973001</name>
</gene>
<dbReference type="InterPro" id="IPR050877">
    <property type="entry name" value="EMX-VAX-Noto_Homeobox_TFs"/>
</dbReference>
<reference evidence="8" key="2">
    <citation type="submission" date="2014-03" db="EMBL/GenBank/DDBJ databases">
        <title>The whipworm genome and dual-species transcriptomics of an intimate host-pathogen interaction.</title>
        <authorList>
            <person name="Foth B.J."/>
            <person name="Tsai I.J."/>
            <person name="Reid A.J."/>
            <person name="Bancroft A.J."/>
            <person name="Nichol S."/>
            <person name="Tracey A."/>
            <person name="Holroyd N."/>
            <person name="Cotton J.A."/>
            <person name="Stanley E.J."/>
            <person name="Zarowiecki M."/>
            <person name="Liu J.Z."/>
            <person name="Huckvale T."/>
            <person name="Cooper P.J."/>
            <person name="Grencis R.K."/>
            <person name="Berriman M."/>
        </authorList>
    </citation>
    <scope>NUCLEOTIDE SEQUENCE [LARGE SCALE GENOMIC DNA]</scope>
</reference>
<dbReference type="SMART" id="SM00389">
    <property type="entry name" value="HOX"/>
    <property type="match status" value="1"/>
</dbReference>
<evidence type="ECO:0000256" key="3">
    <source>
        <dbReference type="ARBA" id="ARBA00023155"/>
    </source>
</evidence>
<evidence type="ECO:0000256" key="6">
    <source>
        <dbReference type="RuleBase" id="RU000682"/>
    </source>
</evidence>
<dbReference type="Pfam" id="PF00046">
    <property type="entry name" value="Homeodomain"/>
    <property type="match status" value="1"/>
</dbReference>
<dbReference type="GO" id="GO:0005634">
    <property type="term" value="C:nucleus"/>
    <property type="evidence" value="ECO:0007669"/>
    <property type="project" value="UniProtKB-SubCell"/>
</dbReference>
<keyword evidence="2 5" id="KW-0238">DNA-binding</keyword>
<comment type="subcellular location">
    <subcellularLocation>
        <location evidence="1 5 6">Nucleus</location>
    </subcellularLocation>
</comment>
<dbReference type="InterPro" id="IPR017970">
    <property type="entry name" value="Homeobox_CS"/>
</dbReference>
<dbReference type="CDD" id="cd00086">
    <property type="entry name" value="homeodomain"/>
    <property type="match status" value="1"/>
</dbReference>
<dbReference type="InterPro" id="IPR000047">
    <property type="entry name" value="HTH_motif"/>
</dbReference>
<dbReference type="Gene3D" id="1.10.10.60">
    <property type="entry name" value="Homeodomain-like"/>
    <property type="match status" value="1"/>
</dbReference>
<dbReference type="PROSITE" id="PS50071">
    <property type="entry name" value="HOMEOBOX_2"/>
    <property type="match status" value="1"/>
</dbReference>
<dbReference type="GO" id="GO:0007420">
    <property type="term" value="P:brain development"/>
    <property type="evidence" value="ECO:0007669"/>
    <property type="project" value="TreeGrafter"/>
</dbReference>
<dbReference type="InterPro" id="IPR001356">
    <property type="entry name" value="HD"/>
</dbReference>
<proteinExistence type="predicted"/>
<evidence type="ECO:0000313" key="9">
    <source>
        <dbReference type="Proteomes" id="UP000030665"/>
    </source>
</evidence>
<reference evidence="8" key="1">
    <citation type="submission" date="2014-01" db="EMBL/GenBank/DDBJ databases">
        <authorList>
            <person name="Aslett M."/>
        </authorList>
    </citation>
    <scope>NUCLEOTIDE SEQUENCE</scope>
</reference>
<evidence type="ECO:0000256" key="1">
    <source>
        <dbReference type="ARBA" id="ARBA00004123"/>
    </source>
</evidence>
<feature type="DNA-binding region" description="Homeobox" evidence="5">
    <location>
        <begin position="25"/>
        <end position="84"/>
    </location>
</feature>
<keyword evidence="9" id="KW-1185">Reference proteome</keyword>
<name>A0A077ZLP3_TRITR</name>
<evidence type="ECO:0000256" key="5">
    <source>
        <dbReference type="PROSITE-ProRule" id="PRU00108"/>
    </source>
</evidence>
<keyword evidence="3 5" id="KW-0371">Homeobox</keyword>
<dbReference type="EMBL" id="HG808514">
    <property type="protein sequence ID" value="CDW61281.1"/>
    <property type="molecule type" value="Genomic_DNA"/>
</dbReference>
<keyword evidence="4 5" id="KW-0539">Nucleus</keyword>
<dbReference type="GO" id="GO:0030182">
    <property type="term" value="P:neuron differentiation"/>
    <property type="evidence" value="ECO:0007669"/>
    <property type="project" value="TreeGrafter"/>
</dbReference>
<dbReference type="PRINTS" id="PR00031">
    <property type="entry name" value="HTHREPRESSR"/>
</dbReference>
<sequence length="138" mass="16346">MPLKIQKSDSIKEMIFPKGLDLDRPKRPRTVFSDEQLIKLENVFRKTQYVVGKERHRLSKLLGLTDQQVKVWFQNRRTKLRKGKSRESIEVNLLKLSEAERLVCPLLREQQSWSVMIFVHKSVMSAPWSRLKVTLFLI</sequence>